<dbReference type="FunFam" id="1.10.10.10:FF:000214">
    <property type="entry name" value="Methylated-DNA--protein-cysteine methyltransferase"/>
    <property type="match status" value="1"/>
</dbReference>
<evidence type="ECO:0000313" key="10">
    <source>
        <dbReference type="EMBL" id="AXN34951.1"/>
    </source>
</evidence>
<dbReference type="SUPFAM" id="SSF53155">
    <property type="entry name" value="Methylated DNA-protein cysteine methyltransferase domain"/>
    <property type="match status" value="1"/>
</dbReference>
<keyword evidence="7" id="KW-0234">DNA repair</keyword>
<evidence type="ECO:0000259" key="9">
    <source>
        <dbReference type="Pfam" id="PF01035"/>
    </source>
</evidence>
<accession>A0A2Z6FCU2</accession>
<evidence type="ECO:0000313" key="11">
    <source>
        <dbReference type="Proteomes" id="UP000257607"/>
    </source>
</evidence>
<comment type="catalytic activity">
    <reaction evidence="8">
        <text>a 6-O-methyl-2'-deoxyguanosine in DNA + L-cysteinyl-[protein] = S-methyl-L-cysteinyl-[protein] + a 2'-deoxyguanosine in DNA</text>
        <dbReference type="Rhea" id="RHEA:24000"/>
        <dbReference type="Rhea" id="RHEA-COMP:10131"/>
        <dbReference type="Rhea" id="RHEA-COMP:10132"/>
        <dbReference type="Rhea" id="RHEA-COMP:11367"/>
        <dbReference type="Rhea" id="RHEA-COMP:11368"/>
        <dbReference type="ChEBI" id="CHEBI:29950"/>
        <dbReference type="ChEBI" id="CHEBI:82612"/>
        <dbReference type="ChEBI" id="CHEBI:85445"/>
        <dbReference type="ChEBI" id="CHEBI:85448"/>
        <dbReference type="EC" id="2.1.1.63"/>
    </reaction>
</comment>
<dbReference type="RefSeq" id="WP_076787881.1">
    <property type="nucleotide sequence ID" value="NZ_CABIVZ010000017.1"/>
</dbReference>
<dbReference type="Pfam" id="PF01035">
    <property type="entry name" value="DNA_binding_1"/>
    <property type="match status" value="1"/>
</dbReference>
<reference evidence="10 11" key="1">
    <citation type="submission" date="2018-07" db="EMBL/GenBank/DDBJ databases">
        <title>Lactobacillus curvatus genome sequence.</title>
        <authorList>
            <person name="Prechtl R."/>
        </authorList>
    </citation>
    <scope>NUCLEOTIDE SEQUENCE [LARGE SCALE GENOMIC DNA]</scope>
    <source>
        <strain evidence="10 11">TMW 1.1928</strain>
    </source>
</reference>
<dbReference type="InterPro" id="IPR036388">
    <property type="entry name" value="WH-like_DNA-bd_sf"/>
</dbReference>
<dbReference type="SUPFAM" id="SSF46767">
    <property type="entry name" value="Methylated DNA-protein cysteine methyltransferase, C-terminal domain"/>
    <property type="match status" value="1"/>
</dbReference>
<evidence type="ECO:0000256" key="5">
    <source>
        <dbReference type="ARBA" id="ARBA00022679"/>
    </source>
</evidence>
<dbReference type="AlphaFoldDB" id="A0A2Z6FCU2"/>
<dbReference type="GO" id="GO:0006281">
    <property type="term" value="P:DNA repair"/>
    <property type="evidence" value="ECO:0007669"/>
    <property type="project" value="UniProtKB-KW"/>
</dbReference>
<dbReference type="InterPro" id="IPR036631">
    <property type="entry name" value="MGMT_N_sf"/>
</dbReference>
<dbReference type="Gene3D" id="3.30.160.70">
    <property type="entry name" value="Methylated DNA-protein cysteine methyltransferase domain"/>
    <property type="match status" value="1"/>
</dbReference>
<dbReference type="PANTHER" id="PTHR10815">
    <property type="entry name" value="METHYLATED-DNA--PROTEIN-CYSTEINE METHYLTRANSFERASE"/>
    <property type="match status" value="1"/>
</dbReference>
<keyword evidence="5 10" id="KW-0808">Transferase</keyword>
<dbReference type="NCBIfam" id="TIGR00589">
    <property type="entry name" value="ogt"/>
    <property type="match status" value="1"/>
</dbReference>
<dbReference type="EC" id="2.1.1.63" evidence="3"/>
<evidence type="ECO:0000256" key="8">
    <source>
        <dbReference type="ARBA" id="ARBA00049348"/>
    </source>
</evidence>
<dbReference type="GO" id="GO:0003908">
    <property type="term" value="F:methylated-DNA-[protein]-cysteine S-methyltransferase activity"/>
    <property type="evidence" value="ECO:0007669"/>
    <property type="project" value="UniProtKB-EC"/>
</dbReference>
<comment type="catalytic activity">
    <reaction evidence="1">
        <text>a 4-O-methyl-thymidine in DNA + L-cysteinyl-[protein] = a thymidine in DNA + S-methyl-L-cysteinyl-[protein]</text>
        <dbReference type="Rhea" id="RHEA:53428"/>
        <dbReference type="Rhea" id="RHEA-COMP:10131"/>
        <dbReference type="Rhea" id="RHEA-COMP:10132"/>
        <dbReference type="Rhea" id="RHEA-COMP:13555"/>
        <dbReference type="Rhea" id="RHEA-COMP:13556"/>
        <dbReference type="ChEBI" id="CHEBI:29950"/>
        <dbReference type="ChEBI" id="CHEBI:82612"/>
        <dbReference type="ChEBI" id="CHEBI:137386"/>
        <dbReference type="ChEBI" id="CHEBI:137387"/>
        <dbReference type="EC" id="2.1.1.63"/>
    </reaction>
</comment>
<dbReference type="PANTHER" id="PTHR10815:SF12">
    <property type="entry name" value="METHYLATED-DNA--PROTEIN-CYSTEINE METHYLTRANSFERASE, INDUCIBLE"/>
    <property type="match status" value="1"/>
</dbReference>
<dbReference type="Gene3D" id="1.10.10.10">
    <property type="entry name" value="Winged helix-like DNA-binding domain superfamily/Winged helix DNA-binding domain"/>
    <property type="match status" value="1"/>
</dbReference>
<gene>
    <name evidence="10" type="ORF">DT351_00535</name>
</gene>
<dbReference type="InterPro" id="IPR036217">
    <property type="entry name" value="MethylDNA_cys_MeTrfase_DNAb"/>
</dbReference>
<evidence type="ECO:0000256" key="4">
    <source>
        <dbReference type="ARBA" id="ARBA00022603"/>
    </source>
</evidence>
<dbReference type="Proteomes" id="UP000257607">
    <property type="component" value="Chromosome"/>
</dbReference>
<dbReference type="GO" id="GO:0032259">
    <property type="term" value="P:methylation"/>
    <property type="evidence" value="ECO:0007669"/>
    <property type="project" value="UniProtKB-KW"/>
</dbReference>
<evidence type="ECO:0000256" key="6">
    <source>
        <dbReference type="ARBA" id="ARBA00022763"/>
    </source>
</evidence>
<evidence type="ECO:0000256" key="2">
    <source>
        <dbReference type="ARBA" id="ARBA00008711"/>
    </source>
</evidence>
<evidence type="ECO:0000256" key="7">
    <source>
        <dbReference type="ARBA" id="ARBA00023204"/>
    </source>
</evidence>
<comment type="similarity">
    <text evidence="2">Belongs to the MGMT family.</text>
</comment>
<keyword evidence="4 10" id="KW-0489">Methyltransferase</keyword>
<dbReference type="CDD" id="cd06445">
    <property type="entry name" value="ATase"/>
    <property type="match status" value="1"/>
</dbReference>
<keyword evidence="6" id="KW-0227">DNA damage</keyword>
<dbReference type="EMBL" id="CP031003">
    <property type="protein sequence ID" value="AXN34951.1"/>
    <property type="molecule type" value="Genomic_DNA"/>
</dbReference>
<evidence type="ECO:0000256" key="1">
    <source>
        <dbReference type="ARBA" id="ARBA00001286"/>
    </source>
</evidence>
<evidence type="ECO:0000256" key="3">
    <source>
        <dbReference type="ARBA" id="ARBA00011918"/>
    </source>
</evidence>
<dbReference type="InterPro" id="IPR014048">
    <property type="entry name" value="MethylDNA_cys_MeTrfase_DNA-bd"/>
</dbReference>
<proteinExistence type="inferred from homology"/>
<name>A0A2Z6FCU2_LATCU</name>
<sequence>MLTIFYGSFSHAGQSFIIAATPKGICFVGSPDGTISELTTFLPQTKLVANQAAIAPYSESLTAYLDGDQATWSLPIDIIGGTPFQRSVWTALQAVPYDQTTTYSALAAQVGHPTAIRAVASAIGRNPLLMIIPCHRVYRKDGQIGGYRGGLELKQTLHQLETQTK</sequence>
<feature type="domain" description="Methylated-DNA-[protein]-cysteine S-methyltransferase DNA binding" evidence="9">
    <location>
        <begin position="83"/>
        <end position="162"/>
    </location>
</feature>
<protein>
    <recommendedName>
        <fullName evidence="3">methylated-DNA--[protein]-cysteine S-methyltransferase</fullName>
        <ecNumber evidence="3">2.1.1.63</ecNumber>
    </recommendedName>
</protein>
<organism evidence="10 11">
    <name type="scientific">Latilactobacillus curvatus</name>
    <name type="common">Lactobacillus curvatus</name>
    <dbReference type="NCBI Taxonomy" id="28038"/>
    <lineage>
        <taxon>Bacteria</taxon>
        <taxon>Bacillati</taxon>
        <taxon>Bacillota</taxon>
        <taxon>Bacilli</taxon>
        <taxon>Lactobacillales</taxon>
        <taxon>Lactobacillaceae</taxon>
        <taxon>Latilactobacillus</taxon>
    </lineage>
</organism>